<feature type="active site" evidence="13">
    <location>
        <position position="157"/>
    </location>
</feature>
<evidence type="ECO:0000256" key="3">
    <source>
        <dbReference type="ARBA" id="ARBA00007164"/>
    </source>
</evidence>
<keyword evidence="5 18" id="KW-0121">Carboxypeptidase</keyword>
<evidence type="ECO:0000256" key="6">
    <source>
        <dbReference type="ARBA" id="ARBA00022670"/>
    </source>
</evidence>
<feature type="domain" description="Peptidase S11 D-alanyl-D-alanine carboxypeptidase A N-terminal" evidence="16">
    <location>
        <begin position="221"/>
        <end position="349"/>
    </location>
</feature>
<evidence type="ECO:0000256" key="13">
    <source>
        <dbReference type="PIRSR" id="PIRSR618044-1"/>
    </source>
</evidence>
<dbReference type="Proteomes" id="UP000199701">
    <property type="component" value="Unassembled WGS sequence"/>
</dbReference>
<dbReference type="GO" id="GO:0009002">
    <property type="term" value="F:serine-type D-Ala-D-Ala carboxypeptidase activity"/>
    <property type="evidence" value="ECO:0007669"/>
    <property type="project" value="UniProtKB-EC"/>
</dbReference>
<evidence type="ECO:0000256" key="15">
    <source>
        <dbReference type="RuleBase" id="RU004016"/>
    </source>
</evidence>
<evidence type="ECO:0000256" key="5">
    <source>
        <dbReference type="ARBA" id="ARBA00022645"/>
    </source>
</evidence>
<evidence type="ECO:0000256" key="9">
    <source>
        <dbReference type="ARBA" id="ARBA00022960"/>
    </source>
</evidence>
<protein>
    <recommendedName>
        <fullName evidence="4">serine-type D-Ala-D-Ala carboxypeptidase</fullName>
        <ecNumber evidence="4">3.4.16.4</ecNumber>
    </recommendedName>
</protein>
<feature type="domain" description="Peptidase S11 D-Ala-D-Ala carboxypeptidase A C-terminal" evidence="17">
    <location>
        <begin position="387"/>
        <end position="462"/>
    </location>
</feature>
<dbReference type="Gene3D" id="3.40.710.10">
    <property type="entry name" value="DD-peptidase/beta-lactamase superfamily"/>
    <property type="match status" value="1"/>
</dbReference>
<dbReference type="InterPro" id="IPR015956">
    <property type="entry name" value="Peniciliin-bd_prot_C_sf"/>
</dbReference>
<evidence type="ECO:0000256" key="11">
    <source>
        <dbReference type="ARBA" id="ARBA00023316"/>
    </source>
</evidence>
<keyword evidence="7" id="KW-0732">Signal</keyword>
<feature type="active site" description="Acyl-ester intermediate" evidence="13">
    <location>
        <position position="102"/>
    </location>
</feature>
<dbReference type="InterPro" id="IPR001967">
    <property type="entry name" value="Peptidase_S11_N"/>
</dbReference>
<dbReference type="Gene3D" id="2.60.410.10">
    <property type="entry name" value="D-Ala-D-Ala carboxypeptidase, C-terminal domain"/>
    <property type="match status" value="1"/>
</dbReference>
<dbReference type="SUPFAM" id="SSF56601">
    <property type="entry name" value="beta-lactamase/transpeptidase-like"/>
    <property type="match status" value="1"/>
</dbReference>
<reference evidence="18 19" key="1">
    <citation type="submission" date="2016-10" db="EMBL/GenBank/DDBJ databases">
        <authorList>
            <person name="de Groot N.N."/>
        </authorList>
    </citation>
    <scope>NUCLEOTIDE SEQUENCE [LARGE SCALE GENOMIC DNA]</scope>
    <source>
        <strain evidence="18 19">DSM 9179</strain>
    </source>
</reference>
<dbReference type="SUPFAM" id="SSF69189">
    <property type="entry name" value="Penicillin-binding protein associated domain"/>
    <property type="match status" value="1"/>
</dbReference>
<evidence type="ECO:0000313" key="18">
    <source>
        <dbReference type="EMBL" id="SEW20876.1"/>
    </source>
</evidence>
<proteinExistence type="inferred from homology"/>
<keyword evidence="10" id="KW-0573">Peptidoglycan synthesis</keyword>
<evidence type="ECO:0000256" key="4">
    <source>
        <dbReference type="ARBA" id="ARBA00012448"/>
    </source>
</evidence>
<keyword evidence="19" id="KW-1185">Reference proteome</keyword>
<dbReference type="InterPro" id="IPR037167">
    <property type="entry name" value="Peptidase_S11_C_sf"/>
</dbReference>
<dbReference type="PANTHER" id="PTHR21581">
    <property type="entry name" value="D-ALANYL-D-ALANINE CARBOXYPEPTIDASE"/>
    <property type="match status" value="1"/>
</dbReference>
<dbReference type="Pfam" id="PF00768">
    <property type="entry name" value="Peptidase_S11"/>
    <property type="match status" value="2"/>
</dbReference>
<evidence type="ECO:0000256" key="2">
    <source>
        <dbReference type="ARBA" id="ARBA00004752"/>
    </source>
</evidence>
<dbReference type="EMBL" id="FOJI01000006">
    <property type="protein sequence ID" value="SEW20876.1"/>
    <property type="molecule type" value="Genomic_DNA"/>
</dbReference>
<gene>
    <name evidence="18" type="ORF">SAMN05421659_106231</name>
</gene>
<dbReference type="PRINTS" id="PR00725">
    <property type="entry name" value="DADACBPTASE1"/>
</dbReference>
<sequence>MKETPLKKYMYKLASRFLAAIIILLLICESFSYSNLSIETIATSQTQSRPITTLCINEVSTSDDYNKSKPSNLYAKYAAVIDGSNYRVLFEKDGFAPAANASTTKIMTVLIALEYGNLDQFATVSKYAASMPDVQLNISSGEHYVLRDLLYSLMLQSHNDSAVAIAENVALTYLINLQNKGDSTLNAMNYTMSTFDPITDFATIDIATISTEQSKELVHIFATLMNLKASSFGCTNTYFITPNGLDAEDENGKHSTTAVDLARIMAHCVQNENFLKITQTKTYSFTNQKEKDDGTYFAGSHSFTVNNANAFLQMMDGVISGKTGFTGDAGYCYVCALKRDNNIFVSVVLACGWPGNKSYKWADTKKLLNFGIENYFDTNVFTYISDYKDITVNNGITPTIKTYINSDVAMQLSRFDNVNIIYSLPETIDAPIIADSAVGTASIYINDQLYCEFPILAKSSSEKISYIYCLDKIIKGFLP</sequence>
<dbReference type="InterPro" id="IPR012907">
    <property type="entry name" value="Peptidase_S11_C"/>
</dbReference>
<dbReference type="InterPro" id="IPR018044">
    <property type="entry name" value="Peptidase_S11"/>
</dbReference>
<dbReference type="GO" id="GO:0009252">
    <property type="term" value="P:peptidoglycan biosynthetic process"/>
    <property type="evidence" value="ECO:0007669"/>
    <property type="project" value="UniProtKB-UniPathway"/>
</dbReference>
<evidence type="ECO:0000256" key="12">
    <source>
        <dbReference type="ARBA" id="ARBA00034000"/>
    </source>
</evidence>
<feature type="domain" description="Peptidase S11 D-alanyl-D-alanine carboxypeptidase A N-terminal" evidence="16">
    <location>
        <begin position="69"/>
        <end position="170"/>
    </location>
</feature>
<comment type="function">
    <text evidence="1">Removes C-terminal D-alanyl residues from sugar-peptide cell wall precursors.</text>
</comment>
<organism evidence="18 19">
    <name type="scientific">[Clostridium] fimetarium</name>
    <dbReference type="NCBI Taxonomy" id="99656"/>
    <lineage>
        <taxon>Bacteria</taxon>
        <taxon>Bacillati</taxon>
        <taxon>Bacillota</taxon>
        <taxon>Clostridia</taxon>
        <taxon>Lachnospirales</taxon>
        <taxon>Lachnospiraceae</taxon>
    </lineage>
</organism>
<evidence type="ECO:0000256" key="8">
    <source>
        <dbReference type="ARBA" id="ARBA00022801"/>
    </source>
</evidence>
<feature type="active site" description="Proton acceptor" evidence="13">
    <location>
        <position position="105"/>
    </location>
</feature>
<evidence type="ECO:0000256" key="1">
    <source>
        <dbReference type="ARBA" id="ARBA00003217"/>
    </source>
</evidence>
<accession>A0A1I0Q1P4</accession>
<keyword evidence="11" id="KW-0961">Cell wall biogenesis/degradation</keyword>
<dbReference type="STRING" id="99656.SAMN05421659_106231"/>
<comment type="catalytic activity">
    <reaction evidence="12">
        <text>Preferential cleavage: (Ac)2-L-Lys-D-Ala-|-D-Ala. Also transpeptidation of peptidyl-alanyl moieties that are N-acyl substituents of D-alanine.</text>
        <dbReference type="EC" id="3.4.16.4"/>
    </reaction>
</comment>
<dbReference type="InterPro" id="IPR012338">
    <property type="entry name" value="Beta-lactam/transpept-like"/>
</dbReference>
<dbReference type="GO" id="GO:0006508">
    <property type="term" value="P:proteolysis"/>
    <property type="evidence" value="ECO:0007669"/>
    <property type="project" value="UniProtKB-KW"/>
</dbReference>
<comment type="similarity">
    <text evidence="3 15">Belongs to the peptidase S11 family.</text>
</comment>
<keyword evidence="8" id="KW-0378">Hydrolase</keyword>
<dbReference type="PANTHER" id="PTHR21581:SF33">
    <property type="entry name" value="D-ALANYL-D-ALANINE CARBOXYPEPTIDASE DACB"/>
    <property type="match status" value="1"/>
</dbReference>
<keyword evidence="9" id="KW-0133">Cell shape</keyword>
<dbReference type="GO" id="GO:0008360">
    <property type="term" value="P:regulation of cell shape"/>
    <property type="evidence" value="ECO:0007669"/>
    <property type="project" value="UniProtKB-KW"/>
</dbReference>
<evidence type="ECO:0000256" key="14">
    <source>
        <dbReference type="PIRSR" id="PIRSR618044-2"/>
    </source>
</evidence>
<dbReference type="Pfam" id="PF07943">
    <property type="entry name" value="PBP5_C"/>
    <property type="match status" value="1"/>
</dbReference>
<evidence type="ECO:0000313" key="19">
    <source>
        <dbReference type="Proteomes" id="UP000199701"/>
    </source>
</evidence>
<name>A0A1I0Q1P4_9FIRM</name>
<dbReference type="GO" id="GO:0071555">
    <property type="term" value="P:cell wall organization"/>
    <property type="evidence" value="ECO:0007669"/>
    <property type="project" value="UniProtKB-KW"/>
</dbReference>
<dbReference type="AlphaFoldDB" id="A0A1I0Q1P4"/>
<evidence type="ECO:0000259" key="17">
    <source>
        <dbReference type="Pfam" id="PF07943"/>
    </source>
</evidence>
<comment type="pathway">
    <text evidence="2">Cell wall biogenesis; peptidoglycan biosynthesis.</text>
</comment>
<evidence type="ECO:0000259" key="16">
    <source>
        <dbReference type="Pfam" id="PF00768"/>
    </source>
</evidence>
<evidence type="ECO:0000256" key="7">
    <source>
        <dbReference type="ARBA" id="ARBA00022729"/>
    </source>
</evidence>
<evidence type="ECO:0000256" key="10">
    <source>
        <dbReference type="ARBA" id="ARBA00022984"/>
    </source>
</evidence>
<dbReference type="UniPathway" id="UPA00219"/>
<feature type="binding site" evidence="14">
    <location>
        <position position="322"/>
    </location>
    <ligand>
        <name>substrate</name>
    </ligand>
</feature>
<dbReference type="EC" id="3.4.16.4" evidence="4"/>
<keyword evidence="6" id="KW-0645">Protease</keyword>